<dbReference type="Proteomes" id="UP000639004">
    <property type="component" value="Unassembled WGS sequence"/>
</dbReference>
<dbReference type="EMBL" id="JAEHSL010000002">
    <property type="protein sequence ID" value="MBI6179836.1"/>
    <property type="molecule type" value="Genomic_DNA"/>
</dbReference>
<gene>
    <name evidence="1" type="ORF">JEQ07_05400</name>
</gene>
<reference evidence="1 2" key="1">
    <citation type="submission" date="2020-12" db="EMBL/GenBank/DDBJ databases">
        <title>Enhanced detection system for hospital associated transmission using whole genome sequencing surveillance.</title>
        <authorList>
            <person name="Harrison L.H."/>
            <person name="Van Tyne D."/>
            <person name="Marsh J.W."/>
            <person name="Griffith M.P."/>
            <person name="Snyder D.J."/>
            <person name="Cooper V.S."/>
            <person name="Mustapha M."/>
        </authorList>
    </citation>
    <scope>NUCLEOTIDE SEQUENCE [LARGE SCALE GENOMIC DNA]</scope>
    <source>
        <strain evidence="1 2">SER00238</strain>
    </source>
</reference>
<comment type="caution">
    <text evidence="1">The sequence shown here is derived from an EMBL/GenBank/DDBJ whole genome shotgun (WGS) entry which is preliminary data.</text>
</comment>
<protein>
    <submittedName>
        <fullName evidence="1">Uncharacterized protein</fullName>
    </submittedName>
</protein>
<accession>A0ABS0TNA8</accession>
<proteinExistence type="predicted"/>
<dbReference type="RefSeq" id="WP_129938357.1">
    <property type="nucleotide sequence ID" value="NZ_CAMITK010000003.1"/>
</dbReference>
<evidence type="ECO:0000313" key="1">
    <source>
        <dbReference type="EMBL" id="MBI6179836.1"/>
    </source>
</evidence>
<evidence type="ECO:0000313" key="2">
    <source>
        <dbReference type="Proteomes" id="UP000639004"/>
    </source>
</evidence>
<organism evidence="1 2">
    <name type="scientific">Serratia proteamaculans</name>
    <dbReference type="NCBI Taxonomy" id="28151"/>
    <lineage>
        <taxon>Bacteria</taxon>
        <taxon>Pseudomonadati</taxon>
        <taxon>Pseudomonadota</taxon>
        <taxon>Gammaproteobacteria</taxon>
        <taxon>Enterobacterales</taxon>
        <taxon>Yersiniaceae</taxon>
        <taxon>Serratia</taxon>
    </lineage>
</organism>
<sequence>MKAWEDEQMTDENKRRIHAFRNALVLAADTRSHECFEMGRWQELNEFPYGCCDLASNFLAQYLRDSDPTLRPVIIHIQATQSYRNDKASTIHSHVMVALGDKYIDLTLNQFAENNRRVIIEDKYGTLATMQREIQQFGGTITRRKINIDNTVENGDYLYNWLRNTADCLLDRSGALKNCRHE</sequence>
<name>A0ABS0TNA8_SERPR</name>
<keyword evidence="2" id="KW-1185">Reference proteome</keyword>